<gene>
    <name evidence="3" type="ORF">EV678_1176</name>
</gene>
<evidence type="ECO:0000256" key="1">
    <source>
        <dbReference type="SAM" id="Phobius"/>
    </source>
</evidence>
<comment type="caution">
    <text evidence="3">The sequence shown here is derived from an EMBL/GenBank/DDBJ whole genome shotgun (WGS) entry which is preliminary data.</text>
</comment>
<feature type="transmembrane region" description="Helical" evidence="1">
    <location>
        <begin position="345"/>
        <end position="363"/>
    </location>
</feature>
<feature type="transmembrane region" description="Helical" evidence="1">
    <location>
        <begin position="122"/>
        <end position="142"/>
    </location>
</feature>
<feature type="transmembrane region" description="Helical" evidence="1">
    <location>
        <begin position="230"/>
        <end position="247"/>
    </location>
</feature>
<dbReference type="PANTHER" id="PTHR40407">
    <property type="entry name" value="MEMBRANE PROTEIN-LIKE PROTEIN"/>
    <property type="match status" value="1"/>
</dbReference>
<keyword evidence="1" id="KW-1133">Transmembrane helix</keyword>
<dbReference type="PANTHER" id="PTHR40407:SF1">
    <property type="entry name" value="HEPARAN-ALPHA-GLUCOSAMINIDE N-ACETYLTRANSFERASE CATALYTIC DOMAIN-CONTAINING PROTEIN"/>
    <property type="match status" value="1"/>
</dbReference>
<keyword evidence="1" id="KW-0472">Membrane</keyword>
<dbReference type="RefSeq" id="WP_130458822.1">
    <property type="nucleotide sequence ID" value="NZ_SHKM01000001.1"/>
</dbReference>
<evidence type="ECO:0000259" key="2">
    <source>
        <dbReference type="Pfam" id="PF07786"/>
    </source>
</evidence>
<dbReference type="Proteomes" id="UP000292136">
    <property type="component" value="Unassembled WGS sequence"/>
</dbReference>
<feature type="domain" description="Heparan-alpha-glucosaminide N-acetyltransferase catalytic" evidence="2">
    <location>
        <begin position="7"/>
        <end position="225"/>
    </location>
</feature>
<dbReference type="Pfam" id="PF07786">
    <property type="entry name" value="HGSNAT_cat"/>
    <property type="match status" value="1"/>
</dbReference>
<keyword evidence="4" id="KW-1185">Reference proteome</keyword>
<feature type="transmembrane region" description="Helical" evidence="1">
    <location>
        <begin position="55"/>
        <end position="76"/>
    </location>
</feature>
<organism evidence="3 4">
    <name type="scientific">Azospira oryzae</name>
    <dbReference type="NCBI Taxonomy" id="146939"/>
    <lineage>
        <taxon>Bacteria</taxon>
        <taxon>Pseudomonadati</taxon>
        <taxon>Pseudomonadota</taxon>
        <taxon>Betaproteobacteria</taxon>
        <taxon>Rhodocyclales</taxon>
        <taxon>Rhodocyclaceae</taxon>
        <taxon>Azospira</taxon>
    </lineage>
</organism>
<accession>A0ABY0IRZ1</accession>
<feature type="transmembrane region" description="Helical" evidence="1">
    <location>
        <begin position="97"/>
        <end position="116"/>
    </location>
</feature>
<evidence type="ECO:0000313" key="4">
    <source>
        <dbReference type="Proteomes" id="UP000292136"/>
    </source>
</evidence>
<name>A0ABY0IRZ1_9RHOO</name>
<keyword evidence="1" id="KW-0812">Transmembrane</keyword>
<evidence type="ECO:0000313" key="3">
    <source>
        <dbReference type="EMBL" id="RZT90362.1"/>
    </source>
</evidence>
<feature type="transmembrane region" description="Helical" evidence="1">
    <location>
        <begin position="311"/>
        <end position="333"/>
    </location>
</feature>
<protein>
    <submittedName>
        <fullName evidence="3">Membrane protein</fullName>
    </submittedName>
</protein>
<reference evidence="3 4" key="1">
    <citation type="submission" date="2019-02" db="EMBL/GenBank/DDBJ databases">
        <title>Genomic Encyclopedia of Type Strains, Phase IV (KMG-IV): sequencing the most valuable type-strain genomes for metagenomic binning, comparative biology and taxonomic classification.</title>
        <authorList>
            <person name="Goeker M."/>
        </authorList>
    </citation>
    <scope>NUCLEOTIDE SEQUENCE [LARGE SCALE GENOMIC DNA]</scope>
    <source>
        <strain evidence="3 4">DSM 21223</strain>
    </source>
</reference>
<sequence>MPGGNQRINAIDALRGLVMALMVVDHVREFFFLHQQVADPMDLHTTSPGLFFTRFASHFCAPVFVFLTGLGAWCYGQRHLGAGGDPRRAASAFLAKRGLFLVLLELSLINFAWTFAFPPRMLYLQVIWAIGLSMLALAALLWLPRAGQLALGLLIIVGHNLLDSLHFPPGTAAHAVWAVLHDRAIIELAPGLAARTSYPVLPWIGVILLGYGLGPWFAQGSAPEQRQRRLALAGLGALALFVLLRGLDGYGDHPLAGAGTGLATLMDWLNLTKYPPSLLFLLLTLGSGLLGLAVLERHSWNFLAVLGRVPMFFYVVHLYALHLLNLLCLALWGPTQGERYGFGQVWQIWGLALLSVPALYPLCRRFADYKRRHPGGWLSYF</sequence>
<proteinExistence type="predicted"/>
<dbReference type="EMBL" id="SHKM01000001">
    <property type="protein sequence ID" value="RZT90362.1"/>
    <property type="molecule type" value="Genomic_DNA"/>
</dbReference>
<dbReference type="InterPro" id="IPR012429">
    <property type="entry name" value="HGSNAT_cat"/>
</dbReference>
<feature type="transmembrane region" description="Helical" evidence="1">
    <location>
        <begin position="149"/>
        <end position="167"/>
    </location>
</feature>
<feature type="transmembrane region" description="Helical" evidence="1">
    <location>
        <begin position="200"/>
        <end position="218"/>
    </location>
</feature>
<feature type="transmembrane region" description="Helical" evidence="1">
    <location>
        <begin position="274"/>
        <end position="295"/>
    </location>
</feature>